<evidence type="ECO:0000256" key="3">
    <source>
        <dbReference type="ARBA" id="ARBA00023015"/>
    </source>
</evidence>
<dbReference type="InterPro" id="IPR036390">
    <property type="entry name" value="WH_DNA-bd_sf"/>
</dbReference>
<evidence type="ECO:0000256" key="1">
    <source>
        <dbReference type="ARBA" id="ARBA00004123"/>
    </source>
</evidence>
<keyword evidence="6" id="KW-0539">Nucleus</keyword>
<dbReference type="InterPro" id="IPR036388">
    <property type="entry name" value="WH-like_DNA-bd_sf"/>
</dbReference>
<dbReference type="FunFam" id="1.10.10.10:FF:000027">
    <property type="entry name" value="Heat shock transcription factor 1"/>
    <property type="match status" value="1"/>
</dbReference>
<feature type="domain" description="HSF-type DNA-binding" evidence="11">
    <location>
        <begin position="232"/>
        <end position="256"/>
    </location>
</feature>
<dbReference type="GO" id="GO:0043565">
    <property type="term" value="F:sequence-specific DNA binding"/>
    <property type="evidence" value="ECO:0007669"/>
    <property type="project" value="InterPro"/>
</dbReference>
<evidence type="ECO:0000313" key="13">
    <source>
        <dbReference type="Proteomes" id="UP000019384"/>
    </source>
</evidence>
<dbReference type="GeneID" id="34522089"/>
<dbReference type="Proteomes" id="UP000019384">
    <property type="component" value="Unassembled WGS sequence"/>
</dbReference>
<feature type="region of interest" description="Disordered" evidence="10">
    <location>
        <begin position="405"/>
        <end position="434"/>
    </location>
</feature>
<evidence type="ECO:0000256" key="6">
    <source>
        <dbReference type="ARBA" id="ARBA00023242"/>
    </source>
</evidence>
<dbReference type="PROSITE" id="PS00434">
    <property type="entry name" value="HSF_DOMAIN"/>
    <property type="match status" value="1"/>
</dbReference>
<comment type="similarity">
    <text evidence="2 9">Belongs to the HSF family.</text>
</comment>
<evidence type="ECO:0000313" key="12">
    <source>
        <dbReference type="EMBL" id="CDK28711.1"/>
    </source>
</evidence>
<feature type="compositionally biased region" description="Acidic residues" evidence="10">
    <location>
        <begin position="580"/>
        <end position="593"/>
    </location>
</feature>
<feature type="compositionally biased region" description="Polar residues" evidence="10">
    <location>
        <begin position="549"/>
        <end position="558"/>
    </location>
</feature>
<dbReference type="Pfam" id="PF00447">
    <property type="entry name" value="HSF_DNA-bind"/>
    <property type="match status" value="1"/>
</dbReference>
<dbReference type="OrthoDB" id="60033at2759"/>
<gene>
    <name evidence="12" type="ORF">KUCA_T00004695001</name>
</gene>
<keyword evidence="3" id="KW-0805">Transcription regulation</keyword>
<reference evidence="12" key="2">
    <citation type="submission" date="2014-02" db="EMBL/GenBank/DDBJ databases">
        <title>Complete DNA sequence of /Kuraishia capsulata/ illustrates novel genomic features among budding yeasts (/Saccharomycotina/).</title>
        <authorList>
            <person name="Morales L."/>
            <person name="Noel B."/>
            <person name="Porcel B."/>
            <person name="Marcet-Houben M."/>
            <person name="Hullo M-F."/>
            <person name="Sacerdot C."/>
            <person name="Tekaia F."/>
            <person name="Leh-Louis V."/>
            <person name="Despons L."/>
            <person name="Khanna V."/>
            <person name="Aury J-M."/>
            <person name="Barbe V."/>
            <person name="Couloux A."/>
            <person name="Labadie K."/>
            <person name="Pelletier E."/>
            <person name="Souciet J-L."/>
            <person name="Boekhout T."/>
            <person name="Gabaldon T."/>
            <person name="Wincker P."/>
            <person name="Dujon B."/>
        </authorList>
    </citation>
    <scope>NUCLEOTIDE SEQUENCE</scope>
    <source>
        <strain evidence="12">CBS 1993</strain>
    </source>
</reference>
<evidence type="ECO:0000256" key="4">
    <source>
        <dbReference type="ARBA" id="ARBA00023125"/>
    </source>
</evidence>
<dbReference type="HOGENOM" id="CLU_420947_0_0_1"/>
<dbReference type="PANTHER" id="PTHR10015:SF427">
    <property type="entry name" value="HEAT SHOCK FACTOR PROTEIN"/>
    <property type="match status" value="1"/>
</dbReference>
<feature type="compositionally biased region" description="Polar residues" evidence="10">
    <location>
        <begin position="616"/>
        <end position="626"/>
    </location>
</feature>
<dbReference type="PRINTS" id="PR00056">
    <property type="entry name" value="HSFDOMAIN"/>
</dbReference>
<evidence type="ECO:0000256" key="10">
    <source>
        <dbReference type="SAM" id="MobiDB-lite"/>
    </source>
</evidence>
<dbReference type="GO" id="GO:0003700">
    <property type="term" value="F:DNA-binding transcription factor activity"/>
    <property type="evidence" value="ECO:0007669"/>
    <property type="project" value="InterPro"/>
</dbReference>
<keyword evidence="4" id="KW-0238">DNA-binding</keyword>
<reference evidence="12" key="1">
    <citation type="submission" date="2013-12" db="EMBL/GenBank/DDBJ databases">
        <authorList>
            <person name="Genoscope - CEA"/>
        </authorList>
    </citation>
    <scope>NUCLEOTIDE SEQUENCE</scope>
    <source>
        <strain evidence="12">CBS 1993</strain>
    </source>
</reference>
<keyword evidence="13" id="KW-1185">Reference proteome</keyword>
<evidence type="ECO:0000256" key="9">
    <source>
        <dbReference type="RuleBase" id="RU004020"/>
    </source>
</evidence>
<dbReference type="EMBL" id="HG793129">
    <property type="protein sequence ID" value="CDK28711.1"/>
    <property type="molecule type" value="Genomic_DNA"/>
</dbReference>
<dbReference type="InterPro" id="IPR000232">
    <property type="entry name" value="HSF_DNA-bd"/>
</dbReference>
<name>W6MPX9_9ASCO</name>
<sequence length="651" mass="72946">MSLRFQDFVVPTPFLPKRKFALRTSGNLNSKQETGDTDDGIEEIVREDRLPLYPNLVGNSQTFETEQPEMSSGDIPVDPFPSVLFSDPPAVDGAHDALTGFPNDVIPNGFTDGLTADDVINNNPQALTTYSNGLLHGVDPLYSNNITEIPARLQTVNKDGRLSPIQGTSEERTYFKRPKPKRLTNGTNKRPAFVTKLWDMVNDEKNNDYIRWMPDGKSFQVLSRETFLKDVLPKYFKHKNFASFVRQLNMYGWHKVQDVSSGSMNNEELWQFENPCFLRGREDLLDSIVRNRAKPEEDEELDIQVLLSELETIKSNQRLIADDLRRVKHDNETLWKENFIARERHKNQSETLDKILMFLASVYGTSKNDIQNITGSQEPVAHEHKPVPAQSFNNRPMLMIAPNAHKRTPSESNAPAASGISEISKTPNSVGESPIQEIYRGPELKQGLPYVPDSIDPATNPYRNLSLQSDAAAGRALFPEFADSIQSPAKNVTDLDIPYSSQGGSKYHRDSLRGLENTIAKQGDSIKHVQDWISKLHRNFNSADRDYNEASSRVSDSASRLDDNFDVDDYLNSGTPLGIEEIDNDSDSDDDSPGAEAGASAQDPRIDEIFDDKSVSADSNTSTDWMSGSKRANPVSKTGTPPKRQHRKTRS</sequence>
<dbReference type="STRING" id="1382522.W6MPX9"/>
<accession>W6MPX9</accession>
<protein>
    <recommendedName>
        <fullName evidence="7">Heat shock transcription factor</fullName>
    </recommendedName>
    <alternativeName>
        <fullName evidence="8">Heat shock factor protein</fullName>
    </alternativeName>
</protein>
<dbReference type="SMART" id="SM00415">
    <property type="entry name" value="HSF"/>
    <property type="match status" value="1"/>
</dbReference>
<dbReference type="GO" id="GO:0005634">
    <property type="term" value="C:nucleus"/>
    <property type="evidence" value="ECO:0007669"/>
    <property type="project" value="UniProtKB-SubCell"/>
</dbReference>
<dbReference type="Gene3D" id="1.10.10.10">
    <property type="entry name" value="Winged helix-like DNA-binding domain superfamily/Winged helix DNA-binding domain"/>
    <property type="match status" value="1"/>
</dbReference>
<dbReference type="RefSeq" id="XP_022460701.1">
    <property type="nucleotide sequence ID" value="XM_022601456.1"/>
</dbReference>
<keyword evidence="5" id="KW-0804">Transcription</keyword>
<feature type="compositionally biased region" description="Basic and acidic residues" evidence="10">
    <location>
        <begin position="604"/>
        <end position="615"/>
    </location>
</feature>
<feature type="region of interest" description="Disordered" evidence="10">
    <location>
        <begin position="545"/>
        <end position="651"/>
    </location>
</feature>
<evidence type="ECO:0000259" key="11">
    <source>
        <dbReference type="PROSITE" id="PS00434"/>
    </source>
</evidence>
<proteinExistence type="inferred from homology"/>
<feature type="compositionally biased region" description="Polar residues" evidence="10">
    <location>
        <begin position="410"/>
        <end position="431"/>
    </location>
</feature>
<evidence type="ECO:0000256" key="5">
    <source>
        <dbReference type="ARBA" id="ARBA00023163"/>
    </source>
</evidence>
<organism evidence="12 13">
    <name type="scientific">Kuraishia capsulata CBS 1993</name>
    <dbReference type="NCBI Taxonomy" id="1382522"/>
    <lineage>
        <taxon>Eukaryota</taxon>
        <taxon>Fungi</taxon>
        <taxon>Dikarya</taxon>
        <taxon>Ascomycota</taxon>
        <taxon>Saccharomycotina</taxon>
        <taxon>Pichiomycetes</taxon>
        <taxon>Pichiales</taxon>
        <taxon>Pichiaceae</taxon>
        <taxon>Kuraishia</taxon>
    </lineage>
</organism>
<evidence type="ECO:0000256" key="2">
    <source>
        <dbReference type="ARBA" id="ARBA00006403"/>
    </source>
</evidence>
<dbReference type="PANTHER" id="PTHR10015">
    <property type="entry name" value="HEAT SHOCK TRANSCRIPTION FACTOR"/>
    <property type="match status" value="1"/>
</dbReference>
<comment type="subcellular location">
    <subcellularLocation>
        <location evidence="1">Nucleus</location>
    </subcellularLocation>
</comment>
<dbReference type="AlphaFoldDB" id="W6MPX9"/>
<evidence type="ECO:0000256" key="8">
    <source>
        <dbReference type="ARBA" id="ARBA00084017"/>
    </source>
</evidence>
<dbReference type="SUPFAM" id="SSF46785">
    <property type="entry name" value="Winged helix' DNA-binding domain"/>
    <property type="match status" value="1"/>
</dbReference>
<evidence type="ECO:0000256" key="7">
    <source>
        <dbReference type="ARBA" id="ARBA00068818"/>
    </source>
</evidence>